<feature type="domain" description="Terpene synthase N-terminal" evidence="5">
    <location>
        <begin position="85"/>
        <end position="259"/>
    </location>
</feature>
<evidence type="ECO:0000256" key="1">
    <source>
        <dbReference type="ARBA" id="ARBA00001936"/>
    </source>
</evidence>
<dbReference type="InterPro" id="IPR008949">
    <property type="entry name" value="Isoprenoid_synthase_dom_sf"/>
</dbReference>
<dbReference type="FunFam" id="1.10.600.10:FF:000007">
    <property type="entry name" value="Isoprene synthase, chloroplastic"/>
    <property type="match status" value="1"/>
</dbReference>
<dbReference type="InterPro" id="IPR036965">
    <property type="entry name" value="Terpene_synth_N_sf"/>
</dbReference>
<dbReference type="SFLD" id="SFLDG01019">
    <property type="entry name" value="Terpene_Cyclase_Like_1_C_Termi"/>
    <property type="match status" value="1"/>
</dbReference>
<dbReference type="Pfam" id="PF01397">
    <property type="entry name" value="Terpene_synth"/>
    <property type="match status" value="1"/>
</dbReference>
<dbReference type="InterPro" id="IPR008930">
    <property type="entry name" value="Terpenoid_cyclase/PrenylTrfase"/>
</dbReference>
<feature type="domain" description="Terpene synthase metal-binding" evidence="6">
    <location>
        <begin position="316"/>
        <end position="554"/>
    </location>
</feature>
<dbReference type="AlphaFoldDB" id="A0ABC9EKQ5"/>
<evidence type="ECO:0000256" key="4">
    <source>
        <dbReference type="SAM" id="MobiDB-lite"/>
    </source>
</evidence>
<evidence type="ECO:0000259" key="6">
    <source>
        <dbReference type="Pfam" id="PF03936"/>
    </source>
</evidence>
<dbReference type="Gene3D" id="1.50.10.130">
    <property type="entry name" value="Terpene synthase, N-terminal domain"/>
    <property type="match status" value="1"/>
</dbReference>
<dbReference type="GO" id="GO:0046872">
    <property type="term" value="F:metal ion binding"/>
    <property type="evidence" value="ECO:0007669"/>
    <property type="project" value="UniProtKB-KW"/>
</dbReference>
<keyword evidence="3" id="KW-0479">Metal-binding</keyword>
<dbReference type="PANTHER" id="PTHR31225">
    <property type="entry name" value="OS04G0344100 PROTEIN-RELATED"/>
    <property type="match status" value="1"/>
</dbReference>
<evidence type="ECO:0000313" key="7">
    <source>
        <dbReference type="EMBL" id="CAL5058394.1"/>
    </source>
</evidence>
<dbReference type="InterPro" id="IPR001906">
    <property type="entry name" value="Terpene_synth_N"/>
</dbReference>
<name>A0ABC9EKQ5_9POAL</name>
<evidence type="ECO:0000256" key="2">
    <source>
        <dbReference type="ARBA" id="ARBA00001946"/>
    </source>
</evidence>
<evidence type="ECO:0000313" key="8">
    <source>
        <dbReference type="Proteomes" id="UP001497457"/>
    </source>
</evidence>
<proteinExistence type="predicted"/>
<comment type="cofactor">
    <cofactor evidence="1">
        <name>Mn(2+)</name>
        <dbReference type="ChEBI" id="CHEBI:29035"/>
    </cofactor>
</comment>
<dbReference type="GO" id="GO:0010333">
    <property type="term" value="F:terpene synthase activity"/>
    <property type="evidence" value="ECO:0007669"/>
    <property type="project" value="UniProtKB-ARBA"/>
</dbReference>
<dbReference type="EMBL" id="OZ075114">
    <property type="protein sequence ID" value="CAL5058394.1"/>
    <property type="molecule type" value="Genomic_DNA"/>
</dbReference>
<feature type="compositionally biased region" description="Basic and acidic residues" evidence="4">
    <location>
        <begin position="61"/>
        <end position="75"/>
    </location>
</feature>
<evidence type="ECO:0000259" key="5">
    <source>
        <dbReference type="Pfam" id="PF01397"/>
    </source>
</evidence>
<feature type="region of interest" description="Disordered" evidence="4">
    <location>
        <begin position="57"/>
        <end position="76"/>
    </location>
</feature>
<dbReference type="InterPro" id="IPR034741">
    <property type="entry name" value="Terpene_cyclase-like_1_C"/>
</dbReference>
<dbReference type="Pfam" id="PF03936">
    <property type="entry name" value="Terpene_synth_C"/>
    <property type="match status" value="1"/>
</dbReference>
<dbReference type="Proteomes" id="UP001497457">
    <property type="component" value="Chromosome 4rd"/>
</dbReference>
<protein>
    <submittedName>
        <fullName evidence="7">Uncharacterized protein</fullName>
    </submittedName>
</protein>
<accession>A0ABC9EKQ5</accession>
<sequence length="610" mass="71343">MESTVMTTFSLKPGQCHGSCHLPIALSQPIGKCSHRPRICQRQQQYAVLRCRKRHQQPEGTLHDDHDRIDDDRPNKNPARFHPSIWGDFFLHYSNPIACFPQQQVRMAERADRLKKEVEQMIERSSSCSLLQRLHLIHVLQRLCLDHLFEDEINGLLTQIKNADVSGCDLHTVALWFYLLRNHGCRVSPDVFIKFKDEDGSFESNCSEDLLILYNAGYFGTHGETILDEAVSFSKKCLETTMPHLDPEGSLAREITCALETPLSRRVRIYELKHYISIFEKETTVHETILELAKVNSNLMQLHFQRELNIITRWWKNIQLRSNLSFSRDRIVECYFWMVGAYFEPRYARARIILTLVMAIISIVDDIYDVYGTSEECEQFTRCIESWDPKVGKGLPENLKIILECILATYKDIEHELETEHKYRMSYLKFVTIDWVRAYTTEVKWRDQRYVPATVEEHLKLSVRSGACHLLSCASFVGMDDVATRESFEWVSSMPKIVHSLCVILRLLDDPKSYEREQRALHVASTIDSCMKEHNVSMELALKKIKEMTEDSWKSLNEEWLKTDKAQTKELLERIFNLARSMEFFYKQEDAYTNSYIIKDTIKSLFVDSY</sequence>
<dbReference type="Gene3D" id="1.10.600.10">
    <property type="entry name" value="Farnesyl Diphosphate Synthase"/>
    <property type="match status" value="1"/>
</dbReference>
<keyword evidence="8" id="KW-1185">Reference proteome</keyword>
<dbReference type="InterPro" id="IPR005630">
    <property type="entry name" value="Terpene_synthase_metal-bd"/>
</dbReference>
<dbReference type="CDD" id="cd00684">
    <property type="entry name" value="Terpene_cyclase_plant_C1"/>
    <property type="match status" value="1"/>
</dbReference>
<dbReference type="SFLD" id="SFLDS00005">
    <property type="entry name" value="Isoprenoid_Synthase_Type_I"/>
    <property type="match status" value="1"/>
</dbReference>
<comment type="cofactor">
    <cofactor evidence="2">
        <name>Mg(2+)</name>
        <dbReference type="ChEBI" id="CHEBI:18420"/>
    </cofactor>
</comment>
<evidence type="ECO:0000256" key="3">
    <source>
        <dbReference type="ARBA" id="ARBA00022723"/>
    </source>
</evidence>
<dbReference type="InterPro" id="IPR050148">
    <property type="entry name" value="Terpene_synthase-like"/>
</dbReference>
<gene>
    <name evidence="7" type="ORF">URODEC1_LOCUS96163</name>
</gene>
<reference evidence="7" key="1">
    <citation type="submission" date="2024-10" db="EMBL/GenBank/DDBJ databases">
        <authorList>
            <person name="Ryan C."/>
        </authorList>
    </citation>
    <scope>NUCLEOTIDE SEQUENCE [LARGE SCALE GENOMIC DNA]</scope>
</reference>
<dbReference type="SUPFAM" id="SSF48576">
    <property type="entry name" value="Terpenoid synthases"/>
    <property type="match status" value="1"/>
</dbReference>
<organism evidence="7 8">
    <name type="scientific">Urochloa decumbens</name>
    <dbReference type="NCBI Taxonomy" id="240449"/>
    <lineage>
        <taxon>Eukaryota</taxon>
        <taxon>Viridiplantae</taxon>
        <taxon>Streptophyta</taxon>
        <taxon>Embryophyta</taxon>
        <taxon>Tracheophyta</taxon>
        <taxon>Spermatophyta</taxon>
        <taxon>Magnoliopsida</taxon>
        <taxon>Liliopsida</taxon>
        <taxon>Poales</taxon>
        <taxon>Poaceae</taxon>
        <taxon>PACMAD clade</taxon>
        <taxon>Panicoideae</taxon>
        <taxon>Panicodae</taxon>
        <taxon>Paniceae</taxon>
        <taxon>Melinidinae</taxon>
        <taxon>Urochloa</taxon>
    </lineage>
</organism>
<dbReference type="SUPFAM" id="SSF48239">
    <property type="entry name" value="Terpenoid cyclases/Protein prenyltransferases"/>
    <property type="match status" value="1"/>
</dbReference>
<dbReference type="PANTHER" id="PTHR31225:SF228">
    <property type="entry name" value="ALPHA-TERPINEOL SYNTHASE, CHLOROPLASTIC"/>
    <property type="match status" value="1"/>
</dbReference>
<dbReference type="InterPro" id="IPR044814">
    <property type="entry name" value="Terpene_cyclase_plant_C1"/>
</dbReference>